<name>I3T6H2_MEDTR</name>
<organism evidence="1">
    <name type="scientific">Medicago truncatula</name>
    <name type="common">Barrel medic</name>
    <name type="synonym">Medicago tribuloides</name>
    <dbReference type="NCBI Taxonomy" id="3880"/>
    <lineage>
        <taxon>Eukaryota</taxon>
        <taxon>Viridiplantae</taxon>
        <taxon>Streptophyta</taxon>
        <taxon>Embryophyta</taxon>
        <taxon>Tracheophyta</taxon>
        <taxon>Spermatophyta</taxon>
        <taxon>Magnoliopsida</taxon>
        <taxon>eudicotyledons</taxon>
        <taxon>Gunneridae</taxon>
        <taxon>Pentapetalae</taxon>
        <taxon>rosids</taxon>
        <taxon>fabids</taxon>
        <taxon>Fabales</taxon>
        <taxon>Fabaceae</taxon>
        <taxon>Papilionoideae</taxon>
        <taxon>50 kb inversion clade</taxon>
        <taxon>NPAAA clade</taxon>
        <taxon>Hologalegina</taxon>
        <taxon>IRL clade</taxon>
        <taxon>Trifolieae</taxon>
        <taxon>Medicago</taxon>
    </lineage>
</organism>
<evidence type="ECO:0000313" key="1">
    <source>
        <dbReference type="EMBL" id="AFK48114.1"/>
    </source>
</evidence>
<dbReference type="AlphaFoldDB" id="I3T6H2"/>
<dbReference type="EMBL" id="BT148320">
    <property type="protein sequence ID" value="AFK48114.1"/>
    <property type="molecule type" value="mRNA"/>
</dbReference>
<proteinExistence type="evidence at transcript level"/>
<accession>I3T6H2</accession>
<reference evidence="1" key="1">
    <citation type="submission" date="2012-05" db="EMBL/GenBank/DDBJ databases">
        <authorList>
            <person name="Krishnakumar V."/>
            <person name="Cheung F."/>
            <person name="Xiao Y."/>
            <person name="Chan A."/>
            <person name="Moskal W.A."/>
            <person name="Town C.D."/>
        </authorList>
    </citation>
    <scope>NUCLEOTIDE SEQUENCE</scope>
</reference>
<protein>
    <submittedName>
        <fullName evidence="1">Uncharacterized protein</fullName>
    </submittedName>
</protein>
<sequence length="36" mass="3855">MVKTIPKVKANVGYSTRLNCPAKTYAGIILASLGFK</sequence>